<dbReference type="FunFam" id="1.10.3730.10:FF:000001">
    <property type="entry name" value="Pyrroline-5-carboxylate reductase"/>
    <property type="match status" value="1"/>
</dbReference>
<dbReference type="PROSITE" id="PS00521">
    <property type="entry name" value="P5CR"/>
    <property type="match status" value="1"/>
</dbReference>
<dbReference type="Proteomes" id="UP001310890">
    <property type="component" value="Unassembled WGS sequence"/>
</dbReference>
<feature type="domain" description="Pyrroline-5-carboxylate reductase catalytic N-terminal" evidence="5">
    <location>
        <begin position="50"/>
        <end position="170"/>
    </location>
</feature>
<dbReference type="InterPro" id="IPR028939">
    <property type="entry name" value="P5C_Rdtase_cat_N"/>
</dbReference>
<evidence type="ECO:0000313" key="8">
    <source>
        <dbReference type="Proteomes" id="UP001310890"/>
    </source>
</evidence>
<sequence length="356" mass="36935">MSQRILTPDYILQEALAAHGTALTSYLQDKGVTTAVPKSQNENDGGLTLTVLGCGTMGIAILGGILGSLSDATTSSTSKDTISEQATPDRLPSRFNACVRSAASAQRIHAELGHLAKFASVKVCQDDTLEPVQQADIVLLCCKPHMVSEILTQPGIAQALAGKLVISICVGLDSKQIASMLPPSVEDKPHCTIACAMPNTAAAVRESMTIISKSVPPLPASTEALVTWIFSRIGRVSYIAPNLMPVSAALCGSGPAFVAVVVESLAAGAIAMGLPREDAYTMAAQMMRGTTGLLLRGEHPALLRDKVSTPGGCTVRGLVVLEEGGVRGTVARAVRETTVAATPVQKHKAHVNVPAA</sequence>
<dbReference type="Gene3D" id="3.40.50.720">
    <property type="entry name" value="NAD(P)-binding Rossmann-like Domain"/>
    <property type="match status" value="1"/>
</dbReference>
<evidence type="ECO:0000256" key="4">
    <source>
        <dbReference type="RuleBase" id="RU003903"/>
    </source>
</evidence>
<comment type="similarity">
    <text evidence="1 4">Belongs to the pyrroline-5-carboxylate reductase family.</text>
</comment>
<comment type="caution">
    <text evidence="7">The sequence shown here is derived from an EMBL/GenBank/DDBJ whole genome shotgun (WGS) entry which is preliminary data.</text>
</comment>
<evidence type="ECO:0000256" key="3">
    <source>
        <dbReference type="ARBA" id="ARBA00023002"/>
    </source>
</evidence>
<dbReference type="EMBL" id="JAVRRL010000002">
    <property type="protein sequence ID" value="KAK5118323.1"/>
    <property type="molecule type" value="Genomic_DNA"/>
</dbReference>
<comment type="catalytic activity">
    <reaction evidence="4">
        <text>L-proline + NADP(+) = (S)-1-pyrroline-5-carboxylate + NADPH + 2 H(+)</text>
        <dbReference type="Rhea" id="RHEA:14109"/>
        <dbReference type="ChEBI" id="CHEBI:15378"/>
        <dbReference type="ChEBI" id="CHEBI:17388"/>
        <dbReference type="ChEBI" id="CHEBI:57783"/>
        <dbReference type="ChEBI" id="CHEBI:58349"/>
        <dbReference type="ChEBI" id="CHEBI:60039"/>
        <dbReference type="EC" id="1.5.1.2"/>
    </reaction>
</comment>
<feature type="domain" description="Pyrroline-5-carboxylate reductase dimerisation" evidence="6">
    <location>
        <begin position="242"/>
        <end position="339"/>
    </location>
</feature>
<comment type="pathway">
    <text evidence="4">Amino-acid biosynthesis; L-proline biosynthesis; L-proline from L-glutamate 5-semialdehyde: step 1/1.</text>
</comment>
<keyword evidence="4" id="KW-0028">Amino-acid biosynthesis</keyword>
<dbReference type="InterPro" id="IPR036291">
    <property type="entry name" value="NAD(P)-bd_dom_sf"/>
</dbReference>
<evidence type="ECO:0000259" key="5">
    <source>
        <dbReference type="Pfam" id="PF03807"/>
    </source>
</evidence>
<dbReference type="InterPro" id="IPR029036">
    <property type="entry name" value="P5CR_dimer"/>
</dbReference>
<dbReference type="GO" id="GO:0055129">
    <property type="term" value="P:L-proline biosynthetic process"/>
    <property type="evidence" value="ECO:0007669"/>
    <property type="project" value="TreeGrafter"/>
</dbReference>
<evidence type="ECO:0000256" key="2">
    <source>
        <dbReference type="ARBA" id="ARBA00022857"/>
    </source>
</evidence>
<dbReference type="EC" id="1.5.1.2" evidence="4"/>
<proteinExistence type="inferred from homology"/>
<dbReference type="InterPro" id="IPR053790">
    <property type="entry name" value="P5CR-like_CS"/>
</dbReference>
<reference evidence="7" key="1">
    <citation type="submission" date="2023-08" db="EMBL/GenBank/DDBJ databases">
        <title>Black Yeasts Isolated from many extreme environments.</title>
        <authorList>
            <person name="Coleine C."/>
            <person name="Stajich J.E."/>
            <person name="Selbmann L."/>
        </authorList>
    </citation>
    <scope>NUCLEOTIDE SEQUENCE</scope>
    <source>
        <strain evidence="7">CCFEE 5401</strain>
    </source>
</reference>
<dbReference type="Pfam" id="PF14748">
    <property type="entry name" value="P5CR_dimer"/>
    <property type="match status" value="1"/>
</dbReference>
<evidence type="ECO:0000259" key="6">
    <source>
        <dbReference type="Pfam" id="PF14748"/>
    </source>
</evidence>
<dbReference type="GO" id="GO:0004735">
    <property type="term" value="F:pyrroline-5-carboxylate reductase activity"/>
    <property type="evidence" value="ECO:0007669"/>
    <property type="project" value="UniProtKB-EC"/>
</dbReference>
<protein>
    <recommendedName>
        <fullName evidence="4">Pyrroline-5-carboxylate reductase</fullName>
        <ecNumber evidence="4">1.5.1.2</ecNumber>
    </recommendedName>
</protein>
<gene>
    <name evidence="7" type="ORF">LTR62_002836</name>
</gene>
<evidence type="ECO:0000256" key="1">
    <source>
        <dbReference type="ARBA" id="ARBA00005525"/>
    </source>
</evidence>
<keyword evidence="2 4" id="KW-0521">NADP</keyword>
<dbReference type="PANTHER" id="PTHR11645:SF0">
    <property type="entry name" value="PYRROLINE-5-CARBOXYLATE REDUCTASE 3"/>
    <property type="match status" value="1"/>
</dbReference>
<keyword evidence="4" id="KW-0641">Proline biosynthesis</keyword>
<name>A0AAN7TXQ3_9PEZI</name>
<dbReference type="InterPro" id="IPR008927">
    <property type="entry name" value="6-PGluconate_DH-like_C_sf"/>
</dbReference>
<dbReference type="SUPFAM" id="SSF51735">
    <property type="entry name" value="NAD(P)-binding Rossmann-fold domains"/>
    <property type="match status" value="1"/>
</dbReference>
<dbReference type="NCBIfam" id="TIGR00112">
    <property type="entry name" value="proC"/>
    <property type="match status" value="1"/>
</dbReference>
<accession>A0AAN7TXQ3</accession>
<dbReference type="InterPro" id="IPR000304">
    <property type="entry name" value="Pyrroline-COOH_reductase"/>
</dbReference>
<dbReference type="HAMAP" id="MF_01925">
    <property type="entry name" value="P5C_reductase"/>
    <property type="match status" value="1"/>
</dbReference>
<dbReference type="Pfam" id="PF03807">
    <property type="entry name" value="F420_oxidored"/>
    <property type="match status" value="1"/>
</dbReference>
<dbReference type="Gene3D" id="1.10.3730.10">
    <property type="entry name" value="ProC C-terminal domain-like"/>
    <property type="match status" value="1"/>
</dbReference>
<dbReference type="AlphaFoldDB" id="A0AAN7TXQ3"/>
<keyword evidence="3 4" id="KW-0560">Oxidoreductase</keyword>
<dbReference type="PANTHER" id="PTHR11645">
    <property type="entry name" value="PYRROLINE-5-CARBOXYLATE REDUCTASE"/>
    <property type="match status" value="1"/>
</dbReference>
<dbReference type="SUPFAM" id="SSF48179">
    <property type="entry name" value="6-phosphogluconate dehydrogenase C-terminal domain-like"/>
    <property type="match status" value="1"/>
</dbReference>
<organism evidence="7 8">
    <name type="scientific">Meristemomyces frigidus</name>
    <dbReference type="NCBI Taxonomy" id="1508187"/>
    <lineage>
        <taxon>Eukaryota</taxon>
        <taxon>Fungi</taxon>
        <taxon>Dikarya</taxon>
        <taxon>Ascomycota</taxon>
        <taxon>Pezizomycotina</taxon>
        <taxon>Dothideomycetes</taxon>
        <taxon>Dothideomycetidae</taxon>
        <taxon>Mycosphaerellales</taxon>
        <taxon>Teratosphaeriaceae</taxon>
        <taxon>Meristemomyces</taxon>
    </lineage>
</organism>
<evidence type="ECO:0000313" key="7">
    <source>
        <dbReference type="EMBL" id="KAK5118323.1"/>
    </source>
</evidence>